<comment type="caution">
    <text evidence="3">The sequence shown here is derived from an EMBL/GenBank/DDBJ whole genome shotgun (WGS) entry which is preliminary data.</text>
</comment>
<evidence type="ECO:0000256" key="1">
    <source>
        <dbReference type="SAM" id="MobiDB-lite"/>
    </source>
</evidence>
<evidence type="ECO:0000313" key="3">
    <source>
        <dbReference type="EMBL" id="KAL3857490.1"/>
    </source>
</evidence>
<feature type="compositionally biased region" description="Low complexity" evidence="1">
    <location>
        <begin position="287"/>
        <end position="303"/>
    </location>
</feature>
<keyword evidence="4" id="KW-1185">Reference proteome</keyword>
<feature type="signal peptide" evidence="2">
    <location>
        <begin position="1"/>
        <end position="25"/>
    </location>
</feature>
<name>A0ABD3V7L1_SINWO</name>
<evidence type="ECO:0000313" key="4">
    <source>
        <dbReference type="Proteomes" id="UP001634394"/>
    </source>
</evidence>
<protein>
    <submittedName>
        <fullName evidence="3">Uncharacterized protein</fullName>
    </submittedName>
</protein>
<evidence type="ECO:0000256" key="2">
    <source>
        <dbReference type="SAM" id="SignalP"/>
    </source>
</evidence>
<reference evidence="3 4" key="1">
    <citation type="submission" date="2024-11" db="EMBL/GenBank/DDBJ databases">
        <title>Chromosome-level genome assembly of the freshwater bivalve Anodonta woodiana.</title>
        <authorList>
            <person name="Chen X."/>
        </authorList>
    </citation>
    <scope>NUCLEOTIDE SEQUENCE [LARGE SCALE GENOMIC DNA]</scope>
    <source>
        <strain evidence="3">MN2024</strain>
        <tissue evidence="3">Gills</tissue>
    </source>
</reference>
<dbReference type="AlphaFoldDB" id="A0ABD3V7L1"/>
<feature type="chain" id="PRO_5044725098" evidence="2">
    <location>
        <begin position="26"/>
        <end position="407"/>
    </location>
</feature>
<feature type="region of interest" description="Disordered" evidence="1">
    <location>
        <begin position="152"/>
        <end position="306"/>
    </location>
</feature>
<dbReference type="EMBL" id="JBJQND010000013">
    <property type="protein sequence ID" value="KAL3857489.1"/>
    <property type="molecule type" value="Genomic_DNA"/>
</dbReference>
<dbReference type="EMBL" id="JBJQND010000013">
    <property type="protein sequence ID" value="KAL3857490.1"/>
    <property type="molecule type" value="Genomic_DNA"/>
</dbReference>
<proteinExistence type="predicted"/>
<accession>A0ABD3V7L1</accession>
<feature type="region of interest" description="Disordered" evidence="1">
    <location>
        <begin position="81"/>
        <end position="109"/>
    </location>
</feature>
<feature type="compositionally biased region" description="Polar residues" evidence="1">
    <location>
        <begin position="341"/>
        <end position="364"/>
    </location>
</feature>
<feature type="compositionally biased region" description="Polar residues" evidence="1">
    <location>
        <begin position="216"/>
        <end position="286"/>
    </location>
</feature>
<feature type="compositionally biased region" description="Polar residues" evidence="1">
    <location>
        <begin position="166"/>
        <end position="189"/>
    </location>
</feature>
<gene>
    <name evidence="3" type="ORF">ACJMK2_012157</name>
</gene>
<sequence length="407" mass="45982">MGSERTVFLLLIATCFVATCSHGMAVNKQEVYQLDPLDDMSFEENNEEAMNSRISFGKIFDGSMKNAIRDNWEEKDLLDDKKVSRKKRSPRTSNNPYYPGNSYDRNTRQWGNILGKGLKLGRRSSDDDDDDFDDYMEKRRLGLVLGNGLLVGNRPASHNGHHQNHPKSNTAQRDSSSYPNAQTRPSPNHTGRHGHSNPVTSGNSNSPASRSNSNSYPAQRSSPNNIPSRASSYNSGYGASPQNPNNGYNRVNGHNTAQRNSYDTAQRNPYNTPQRASYNIAQRSVHNSPSSNPHNSPLSNPYNARQINSYNPQQRTYPYNVYVDIDDLHDSDEYERRRAQQMLSQATRSLATRSQPVSNNQQPNYLLPYKTYRTYIDSSGEVETDSVEVYPNPYAAQPNTYNQRTYG</sequence>
<feature type="region of interest" description="Disordered" evidence="1">
    <location>
        <begin position="338"/>
        <end position="364"/>
    </location>
</feature>
<dbReference type="Proteomes" id="UP001634394">
    <property type="component" value="Unassembled WGS sequence"/>
</dbReference>
<keyword evidence="2" id="KW-0732">Signal</keyword>
<organism evidence="3 4">
    <name type="scientific">Sinanodonta woodiana</name>
    <name type="common">Chinese pond mussel</name>
    <name type="synonym">Anodonta woodiana</name>
    <dbReference type="NCBI Taxonomy" id="1069815"/>
    <lineage>
        <taxon>Eukaryota</taxon>
        <taxon>Metazoa</taxon>
        <taxon>Spiralia</taxon>
        <taxon>Lophotrochozoa</taxon>
        <taxon>Mollusca</taxon>
        <taxon>Bivalvia</taxon>
        <taxon>Autobranchia</taxon>
        <taxon>Heteroconchia</taxon>
        <taxon>Palaeoheterodonta</taxon>
        <taxon>Unionida</taxon>
        <taxon>Unionoidea</taxon>
        <taxon>Unionidae</taxon>
        <taxon>Unioninae</taxon>
        <taxon>Sinanodonta</taxon>
    </lineage>
</organism>
<feature type="compositionally biased region" description="Low complexity" evidence="1">
    <location>
        <begin position="201"/>
        <end position="215"/>
    </location>
</feature>